<dbReference type="GeneID" id="30201542"/>
<dbReference type="AlphaFoldDB" id="A0A1E3P8M6"/>
<evidence type="ECO:0000313" key="3">
    <source>
        <dbReference type="EMBL" id="ODQ61751.1"/>
    </source>
</evidence>
<dbReference type="RefSeq" id="XP_019040958.1">
    <property type="nucleotide sequence ID" value="XM_019184296.1"/>
</dbReference>
<evidence type="ECO:0000256" key="1">
    <source>
        <dbReference type="SAM" id="Coils"/>
    </source>
</evidence>
<proteinExistence type="predicted"/>
<name>A0A1E3P8M6_WICAA</name>
<gene>
    <name evidence="3" type="ORF">WICANDRAFT_75950</name>
</gene>
<accession>A0A1E3P8M6</accession>
<feature type="region of interest" description="Disordered" evidence="2">
    <location>
        <begin position="142"/>
        <end position="186"/>
    </location>
</feature>
<keyword evidence="4" id="KW-1185">Reference proteome</keyword>
<sequence>MQNNGHGMDPIQQNQISQIAAMYGFQGPLPPNVVNLIIQLTENSRVINQLQAENTNIKVQNQQLALENLQLQIEHQRQLTKYHKKRAHYRKRLLSKDLDITKLKNELLSKKDIIEDYEEAIDDETDFLDTISKIFKPKDAKLQHAEKQQNTGKKRRLAVEDEKSSLIHNGTEQETDANETELEESEKDVEPLYPGIHYQKSVAPLLQNISRIKGFIKQDAKFYSLKDCLSDCFSYYGLFLKIPFFNVGNTTSINEETQIATNTKYYACCFCRETLFTVRSVQSEEPCKLSLWSEPEHECDLTKMFENFERYLRHDKKLTDEAIDIEVKKLKQISDGVANKRHHIWAFSLISSAGLDANVEFQIEQILNIVMQHKDCFITEDTPHDKQIKIFEEESLNVFLDINFLDDYMLYGSTDPLLGRGYSYGGTREKYRQEAQKTFQKILHQSNSQ</sequence>
<keyword evidence="1" id="KW-0175">Coiled coil</keyword>
<protein>
    <submittedName>
        <fullName evidence="3">Uncharacterized protein</fullName>
    </submittedName>
</protein>
<evidence type="ECO:0000313" key="4">
    <source>
        <dbReference type="Proteomes" id="UP000094112"/>
    </source>
</evidence>
<evidence type="ECO:0000256" key="2">
    <source>
        <dbReference type="SAM" id="MobiDB-lite"/>
    </source>
</evidence>
<reference evidence="3 4" key="1">
    <citation type="journal article" date="2016" name="Proc. Natl. Acad. Sci. U.S.A.">
        <title>Comparative genomics of biotechnologically important yeasts.</title>
        <authorList>
            <person name="Riley R."/>
            <person name="Haridas S."/>
            <person name="Wolfe K.H."/>
            <person name="Lopes M.R."/>
            <person name="Hittinger C.T."/>
            <person name="Goeker M."/>
            <person name="Salamov A.A."/>
            <person name="Wisecaver J.H."/>
            <person name="Long T.M."/>
            <person name="Calvey C.H."/>
            <person name="Aerts A.L."/>
            <person name="Barry K.W."/>
            <person name="Choi C."/>
            <person name="Clum A."/>
            <person name="Coughlan A.Y."/>
            <person name="Deshpande S."/>
            <person name="Douglass A.P."/>
            <person name="Hanson S.J."/>
            <person name="Klenk H.-P."/>
            <person name="LaButti K.M."/>
            <person name="Lapidus A."/>
            <person name="Lindquist E.A."/>
            <person name="Lipzen A.M."/>
            <person name="Meier-Kolthoff J.P."/>
            <person name="Ohm R.A."/>
            <person name="Otillar R.P."/>
            <person name="Pangilinan J.L."/>
            <person name="Peng Y."/>
            <person name="Rokas A."/>
            <person name="Rosa C.A."/>
            <person name="Scheuner C."/>
            <person name="Sibirny A.A."/>
            <person name="Slot J.C."/>
            <person name="Stielow J.B."/>
            <person name="Sun H."/>
            <person name="Kurtzman C.P."/>
            <person name="Blackwell M."/>
            <person name="Grigoriev I.V."/>
            <person name="Jeffries T.W."/>
        </authorList>
    </citation>
    <scope>NUCLEOTIDE SEQUENCE [LARGE SCALE GENOMIC DNA]</scope>
    <source>
        <strain evidence="4">ATCC 58044 / CBS 1984 / NCYC 433 / NRRL Y-366-8</strain>
    </source>
</reference>
<organism evidence="3 4">
    <name type="scientific">Wickerhamomyces anomalus (strain ATCC 58044 / CBS 1984 / NCYC 433 / NRRL Y-366-8)</name>
    <name type="common">Yeast</name>
    <name type="synonym">Hansenula anomala</name>
    <dbReference type="NCBI Taxonomy" id="683960"/>
    <lineage>
        <taxon>Eukaryota</taxon>
        <taxon>Fungi</taxon>
        <taxon>Dikarya</taxon>
        <taxon>Ascomycota</taxon>
        <taxon>Saccharomycotina</taxon>
        <taxon>Saccharomycetes</taxon>
        <taxon>Phaffomycetales</taxon>
        <taxon>Wickerhamomycetaceae</taxon>
        <taxon>Wickerhamomyces</taxon>
    </lineage>
</organism>
<dbReference type="EMBL" id="KV454208">
    <property type="protein sequence ID" value="ODQ61751.1"/>
    <property type="molecule type" value="Genomic_DNA"/>
</dbReference>
<feature type="compositionally biased region" description="Acidic residues" evidence="2">
    <location>
        <begin position="173"/>
        <end position="186"/>
    </location>
</feature>
<dbReference type="Proteomes" id="UP000094112">
    <property type="component" value="Unassembled WGS sequence"/>
</dbReference>
<feature type="coiled-coil region" evidence="1">
    <location>
        <begin position="47"/>
        <end position="120"/>
    </location>
</feature>